<sequence>MTGTAESYCANFIANLEGWKGIELPKDDGLLATLEALDRRMRALEAMDRITPPPPMLEPSWDSLTWRVCRLANRWPGRPINTVTPPFIQPSLPLLKSAIAGIVGPKPMSWPEKEDLEEKEVISRATQWLCHTAGGRVIKACTSFNLAGACALALDLSLEVEARPGMPLVRRPPGPVGPPIRPPIIKGPKKSCCGCCVCSCHGKEQKKTDSKRVSAWLTGNSKSKKSHGSCGSSRVAGWFKKLAFWRRTSRCYDTDSDSGSEISSLSSATMIV</sequence>
<accession>A0AAI8VSI9</accession>
<evidence type="ECO:0000313" key="3">
    <source>
        <dbReference type="Proteomes" id="UP001295740"/>
    </source>
</evidence>
<dbReference type="EMBL" id="CAUWAG010000013">
    <property type="protein sequence ID" value="CAJ2509869.1"/>
    <property type="molecule type" value="Genomic_DNA"/>
</dbReference>
<protein>
    <submittedName>
        <fullName evidence="2">Uu.00g057690.m01.CDS01</fullName>
    </submittedName>
</protein>
<gene>
    <name evidence="2" type="ORF">KHLLAP_LOCUS10337</name>
</gene>
<name>A0AAI8VSI9_9PEZI</name>
<evidence type="ECO:0000256" key="1">
    <source>
        <dbReference type="SAM" id="MobiDB-lite"/>
    </source>
</evidence>
<reference evidence="2" key="1">
    <citation type="submission" date="2023-10" db="EMBL/GenBank/DDBJ databases">
        <authorList>
            <person name="Hackl T."/>
        </authorList>
    </citation>
    <scope>NUCLEOTIDE SEQUENCE</scope>
</reference>
<dbReference type="AlphaFoldDB" id="A0AAI8VSI9"/>
<feature type="region of interest" description="Disordered" evidence="1">
    <location>
        <begin position="253"/>
        <end position="272"/>
    </location>
</feature>
<dbReference type="Proteomes" id="UP001295740">
    <property type="component" value="Unassembled WGS sequence"/>
</dbReference>
<feature type="compositionally biased region" description="Low complexity" evidence="1">
    <location>
        <begin position="257"/>
        <end position="272"/>
    </location>
</feature>
<keyword evidence="3" id="KW-1185">Reference proteome</keyword>
<proteinExistence type="predicted"/>
<evidence type="ECO:0000313" key="2">
    <source>
        <dbReference type="EMBL" id="CAJ2509869.1"/>
    </source>
</evidence>
<comment type="caution">
    <text evidence="2">The sequence shown here is derived from an EMBL/GenBank/DDBJ whole genome shotgun (WGS) entry which is preliminary data.</text>
</comment>
<organism evidence="2 3">
    <name type="scientific">Anthostomella pinea</name>
    <dbReference type="NCBI Taxonomy" id="933095"/>
    <lineage>
        <taxon>Eukaryota</taxon>
        <taxon>Fungi</taxon>
        <taxon>Dikarya</taxon>
        <taxon>Ascomycota</taxon>
        <taxon>Pezizomycotina</taxon>
        <taxon>Sordariomycetes</taxon>
        <taxon>Xylariomycetidae</taxon>
        <taxon>Xylariales</taxon>
        <taxon>Xylariaceae</taxon>
        <taxon>Anthostomella</taxon>
    </lineage>
</organism>